<reference evidence="1" key="1">
    <citation type="submission" date="2020-08" db="EMBL/GenBank/DDBJ databases">
        <authorList>
            <person name="Cejkova D."/>
            <person name="Kubasova T."/>
            <person name="Jahodarova E."/>
            <person name="Rychlik I."/>
        </authorList>
    </citation>
    <scope>NUCLEOTIDE SEQUENCE</scope>
    <source>
        <strain evidence="1">An836</strain>
    </source>
</reference>
<accession>A0A939BAJ1</accession>
<dbReference type="RefSeq" id="WP_204469087.1">
    <property type="nucleotide sequence ID" value="NZ_JACLYU010000011.1"/>
</dbReference>
<reference evidence="1" key="2">
    <citation type="journal article" date="2021" name="Sci. Rep.">
        <title>The distribution of antibiotic resistance genes in chicken gut microbiota commensals.</title>
        <authorList>
            <person name="Juricova H."/>
            <person name="Matiasovicova J."/>
            <person name="Kubasova T."/>
            <person name="Cejkova D."/>
            <person name="Rychlik I."/>
        </authorList>
    </citation>
    <scope>NUCLEOTIDE SEQUENCE</scope>
    <source>
        <strain evidence="1">An836</strain>
    </source>
</reference>
<dbReference type="Proteomes" id="UP000718821">
    <property type="component" value="Unassembled WGS sequence"/>
</dbReference>
<sequence>MRNPQNKNVTSPGFTSIEFDRPDGFHIPYGLMNAGASLARVLNDRSGTTLTEESDRLRQRLDIDEFGKQHGYAGMTTERRREISNAYNRIAEMGRPE</sequence>
<proteinExistence type="predicted"/>
<keyword evidence="2" id="KW-1185">Reference proteome</keyword>
<name>A0A939BAJ1_9BIFI</name>
<dbReference type="AlphaFoldDB" id="A0A939BAJ1"/>
<dbReference type="EMBL" id="JACLYU010000011">
    <property type="protein sequence ID" value="MBM6699936.1"/>
    <property type="molecule type" value="Genomic_DNA"/>
</dbReference>
<organism evidence="1 2">
    <name type="scientific">Bifidobacterium pullorum subsp. saeculare</name>
    <dbReference type="NCBI Taxonomy" id="78257"/>
    <lineage>
        <taxon>Bacteria</taxon>
        <taxon>Bacillati</taxon>
        <taxon>Actinomycetota</taxon>
        <taxon>Actinomycetes</taxon>
        <taxon>Bifidobacteriales</taxon>
        <taxon>Bifidobacteriaceae</taxon>
        <taxon>Bifidobacterium</taxon>
    </lineage>
</organism>
<evidence type="ECO:0000313" key="1">
    <source>
        <dbReference type="EMBL" id="MBM6699936.1"/>
    </source>
</evidence>
<comment type="caution">
    <text evidence="1">The sequence shown here is derived from an EMBL/GenBank/DDBJ whole genome shotgun (WGS) entry which is preliminary data.</text>
</comment>
<gene>
    <name evidence="1" type="ORF">H7U32_06375</name>
</gene>
<evidence type="ECO:0000313" key="2">
    <source>
        <dbReference type="Proteomes" id="UP000718821"/>
    </source>
</evidence>
<protein>
    <submittedName>
        <fullName evidence="1">Uncharacterized protein</fullName>
    </submittedName>
</protein>